<gene>
    <name evidence="7" type="ORF">QQ44_04445</name>
</gene>
<dbReference type="Gene3D" id="3.40.50.300">
    <property type="entry name" value="P-loop containing nucleotide triphosphate hydrolases"/>
    <property type="match status" value="1"/>
</dbReference>
<dbReference type="InterPro" id="IPR014001">
    <property type="entry name" value="Helicase_ATP-bd"/>
</dbReference>
<dbReference type="EMBL" id="JTLZ01000003">
    <property type="protein sequence ID" value="KHO27714.1"/>
    <property type="molecule type" value="Genomic_DNA"/>
</dbReference>
<name>A0ABR4Z017_9MYCO</name>
<evidence type="ECO:0000259" key="5">
    <source>
        <dbReference type="PROSITE" id="PS51192"/>
    </source>
</evidence>
<protein>
    <submittedName>
        <fullName evidence="7">Helicase</fullName>
    </submittedName>
</protein>
<dbReference type="CDD" id="cd00185">
    <property type="entry name" value="TNFRSF"/>
    <property type="match status" value="1"/>
</dbReference>
<feature type="domain" description="Helicase C-terminal" evidence="6">
    <location>
        <begin position="497"/>
        <end position="650"/>
    </location>
</feature>
<sequence length="2152" mass="235516">MIEKRITQQLLEAGELTLTEREAAELALPQHSTTLSFELEGEPFHVQWSGRSRQLTGDLLTERLQDYAQDRGLLRLRQVGEVYRLLLLPPGTSPITPPVHPPVVVPKPIVSKVERRRTVDRQFHADSEYDWKSSPGKSIGFLKEARKLLGEQLKAAGFDPLEIVELRLQGEELATLDDFDELLAVDVANVDRMPHQEAVARHALSRLRGRAVLADEVGLGKTIEAGLAIKELTLRGLAKRVLILCPAPLREQWREEMNHKFDLTFDVALNSREVGKQDKLILTLNLGTRAIDKLVAKPWDIVIVDEAHRAAGKNAKKTRELITALTTACRYAFFLTATPVQNDLLELYRLVELLRPGTFTSVNDFKRQFMKSSDPRTPNDPAALRRLISSAMIRTTRAQAGVDRVRRVAVDVPVDLGSRERELYALSTDLLRNVMVDSGDTMRRRSLALRLTASPFSMGTTAMRMAERHPNPRVRSVLSEVGHLAMDIQGSARENKALEITRGWVREHGRVLIFTQHTDTVTGLLRRMDTEGLQARSFHGSMSPTERAKTIAAFRSGEAPVMISTDAGAEGQNLQFCNCVLNFDLPWNPMRIEQRIGRVDRLTQPKDEVFVANLYARGTIDESVYQLLALKLRMFELLFGQVTTILGELDDSKSASFETRVMEALFANNDSKMQGLLAQLGTELAQARDRASTLIATDSGLSNWMASAFEHRKDLTKAGSRELVPAVSERARMRQRRVQTWARDVLAALDAKLLHDTGEGEGAFLTAEFDEEFKAELGGRTVMHLAFDRIGLEQHPDAELCAVGSPVFDELLGLLRMRGDMHATVPVIPDDIGPSPYKHAPTLTLLRRRLIPSGSWSGQATFRATIGEAETTEHLITADINGHNQQRLPRRPLRDGETLPAVFNTPSEVVAQFEKSAAGRLESLRRDREHQVTKDQAQELKRIAKGYSAQIDEAAYEDKVRLSKALRSEEKRLSRQPDIRARAKVLAVTLDEDDWIVEEVWSGPGGTERGLTYEWGLDVPLIVESDVSGEPIEVLALCSAAHWIDESEATHCTSCDEYLCKECGEDAVFADCPICGTATCRACRTKTSGLCSTCAVPVRAPELDEQYAIAWTLNGGTTLLVGERMAQLVRPGGWTESLVPSGDIADQERSRIRSYAACNNLPADCGLVFRDLTAPATNRDATRVRVSTSATVGVELSITEAAGSAIEREVASDLPTRPDVRVRSEQEFRLESLLQRLRRDVPPPPSPAILVTRRSTFTDFYLETDRLAKEVTVVGDDGELTAKMSEAEQLRWITPSASSGTLATAELDGVHVSVQARNEAILVSVGESGSPANVKQWIAGPDELTIPYQLGSLPYLNSLGTPGGRLGKRAEEPLSVAGPFPTPSECSLVARDIRPVVELVAIESETDAISADTTTLQTLGIQPDHAAAGNLPRLSNELKLTYLHRAERPFTGLLCNGFEITETWQGHSRATHKYRSFDGEAVFPKLDDIGIRETDFGVCRDGHFYAAGTAERCGACDSWACRACDPIDGHAAIACTGCSASVCRRCSTSNHTVSRDHCALCNDRACSDCGRDPRVAHCPVCNRTVCGPCRIGEMCPACSELRPATKQELETLPPELAAVGASALIGADIDATVAMLRRGTAGELVIIRSGSIAQWNAFGRSMIDAEYRLRLAASGTYKTQVVPIVELLQPEAALPDPHVVVETERTYRVTWSSPELGVAECSNALFASPENDVVSLVASKFPPVVLVPQPVLATPPAVDRILRNLAGPTTTKLVVRWERRGHDVAITPAGILEVTLGGATAHRQVTTWIRDDASLPAWVSETWQPLPRLLSYAAAQRAEAVIVEIASLRVLGIRRAEQIGWYVIRPSANAAFATALSRSMALGDADDVSAFTDPAKIRISTVTNAASPPSLKVDPVGALTTDPLVGTGTTSAAWAAWAAKERVVTPDAQPLSPRLAAALEQSSGPAGPRTTLTIGAHLKQLVTVHGGREWLYDRALAAGQTDARRINNATGHAIDVGVIDREGHFAACNAPCDYCGGLTCAVCTDHLLACTCCSMPICKRCADQNSRDLWLCPACVTARPPTRKEAREHGRLFMTRRMLIGVDPQHTVVFELAKDQWMRQVPNESGQVIAHPAAAEFLSERLAGSDSPAKNR</sequence>
<keyword evidence="1" id="KW-0547">Nucleotide-binding</keyword>
<keyword evidence="4" id="KW-0067">ATP-binding</keyword>
<dbReference type="CDD" id="cd18011">
    <property type="entry name" value="DEXDc_RapA"/>
    <property type="match status" value="1"/>
</dbReference>
<dbReference type="InterPro" id="IPR027417">
    <property type="entry name" value="P-loop_NTPase"/>
</dbReference>
<keyword evidence="8" id="KW-1185">Reference proteome</keyword>
<evidence type="ECO:0000313" key="8">
    <source>
        <dbReference type="Proteomes" id="UP000031004"/>
    </source>
</evidence>
<dbReference type="InterPro" id="IPR001650">
    <property type="entry name" value="Helicase_C-like"/>
</dbReference>
<comment type="caution">
    <text evidence="7">The sequence shown here is derived from an EMBL/GenBank/DDBJ whole genome shotgun (WGS) entry which is preliminary data.</text>
</comment>
<dbReference type="InterPro" id="IPR000330">
    <property type="entry name" value="SNF2_N"/>
</dbReference>
<keyword evidence="3 7" id="KW-0347">Helicase</keyword>
<reference evidence="7 8" key="1">
    <citation type="submission" date="2014-11" db="EMBL/GenBank/DDBJ databases">
        <title>Mycobacterium setense Manresensis Genome.</title>
        <authorList>
            <person name="Rech G."/>
            <person name="Sumoy L."/>
        </authorList>
    </citation>
    <scope>NUCLEOTIDE SEQUENCE [LARGE SCALE GENOMIC DNA]</scope>
    <source>
        <strain evidence="7 8">Manresensis</strain>
    </source>
</reference>
<dbReference type="PANTHER" id="PTHR45766:SF6">
    <property type="entry name" value="SWI_SNF-RELATED MATRIX-ASSOCIATED ACTIN-DEPENDENT REGULATOR OF CHROMATIN SUBFAMILY A-LIKE PROTEIN 1"/>
    <property type="match status" value="1"/>
</dbReference>
<proteinExistence type="predicted"/>
<dbReference type="Proteomes" id="UP000031004">
    <property type="component" value="Unassembled WGS sequence"/>
</dbReference>
<evidence type="ECO:0000313" key="7">
    <source>
        <dbReference type="EMBL" id="KHO27714.1"/>
    </source>
</evidence>
<dbReference type="InterPro" id="IPR049730">
    <property type="entry name" value="SNF2/RAD54-like_C"/>
</dbReference>
<keyword evidence="2" id="KW-0378">Hydrolase</keyword>
<dbReference type="CDD" id="cd18793">
    <property type="entry name" value="SF2_C_SNF"/>
    <property type="match status" value="1"/>
</dbReference>
<evidence type="ECO:0000256" key="4">
    <source>
        <dbReference type="ARBA" id="ARBA00022840"/>
    </source>
</evidence>
<dbReference type="InterPro" id="IPR038718">
    <property type="entry name" value="SNF2-like_sf"/>
</dbReference>
<dbReference type="GO" id="GO:0004386">
    <property type="term" value="F:helicase activity"/>
    <property type="evidence" value="ECO:0007669"/>
    <property type="project" value="UniProtKB-KW"/>
</dbReference>
<dbReference type="Pfam" id="PF00176">
    <property type="entry name" value="SNF2-rel_dom"/>
    <property type="match status" value="1"/>
</dbReference>
<organism evidence="7 8">
    <name type="scientific">Mycolicibacterium setense</name>
    <dbReference type="NCBI Taxonomy" id="431269"/>
    <lineage>
        <taxon>Bacteria</taxon>
        <taxon>Bacillati</taxon>
        <taxon>Actinomycetota</taxon>
        <taxon>Actinomycetes</taxon>
        <taxon>Mycobacteriales</taxon>
        <taxon>Mycobacteriaceae</taxon>
        <taxon>Mycolicibacterium</taxon>
    </lineage>
</organism>
<accession>A0ABR4Z017</accession>
<dbReference type="PROSITE" id="PS51192">
    <property type="entry name" value="HELICASE_ATP_BIND_1"/>
    <property type="match status" value="1"/>
</dbReference>
<feature type="domain" description="Helicase ATP-binding" evidence="5">
    <location>
        <begin position="202"/>
        <end position="357"/>
    </location>
</feature>
<dbReference type="Pfam" id="PF00271">
    <property type="entry name" value="Helicase_C"/>
    <property type="match status" value="1"/>
</dbReference>
<evidence type="ECO:0000256" key="2">
    <source>
        <dbReference type="ARBA" id="ARBA00022801"/>
    </source>
</evidence>
<evidence type="ECO:0000256" key="1">
    <source>
        <dbReference type="ARBA" id="ARBA00022741"/>
    </source>
</evidence>
<dbReference type="PANTHER" id="PTHR45766">
    <property type="entry name" value="DNA ANNEALING HELICASE AND ENDONUCLEASE ZRANB3 FAMILY MEMBER"/>
    <property type="match status" value="1"/>
</dbReference>
<dbReference type="SMART" id="SM00487">
    <property type="entry name" value="DEXDc"/>
    <property type="match status" value="1"/>
</dbReference>
<dbReference type="SMART" id="SM00490">
    <property type="entry name" value="HELICc"/>
    <property type="match status" value="1"/>
</dbReference>
<dbReference type="PROSITE" id="PS51194">
    <property type="entry name" value="HELICASE_CTER"/>
    <property type="match status" value="1"/>
</dbReference>
<evidence type="ECO:0000259" key="6">
    <source>
        <dbReference type="PROSITE" id="PS51194"/>
    </source>
</evidence>
<evidence type="ECO:0000256" key="3">
    <source>
        <dbReference type="ARBA" id="ARBA00022806"/>
    </source>
</evidence>
<dbReference type="SUPFAM" id="SSF52540">
    <property type="entry name" value="P-loop containing nucleoside triphosphate hydrolases"/>
    <property type="match status" value="2"/>
</dbReference>
<dbReference type="InterPro" id="IPR057342">
    <property type="entry name" value="DEXDc_RapA"/>
</dbReference>
<dbReference type="RefSeq" id="WP_039315079.1">
    <property type="nucleotide sequence ID" value="NZ_JTLZ01000003.1"/>
</dbReference>
<dbReference type="Gene3D" id="3.40.50.10810">
    <property type="entry name" value="Tandem AAA-ATPase domain"/>
    <property type="match status" value="1"/>
</dbReference>